<organism evidence="15 16">
    <name type="scientific">Halopseudomonas pachastrellae</name>
    <dbReference type="NCBI Taxonomy" id="254161"/>
    <lineage>
        <taxon>Bacteria</taxon>
        <taxon>Pseudomonadati</taxon>
        <taxon>Pseudomonadota</taxon>
        <taxon>Gammaproteobacteria</taxon>
        <taxon>Pseudomonadales</taxon>
        <taxon>Pseudomonadaceae</taxon>
        <taxon>Halopseudomonas</taxon>
    </lineage>
</organism>
<evidence type="ECO:0000313" key="15">
    <source>
        <dbReference type="EMBL" id="ONM42709.1"/>
    </source>
</evidence>
<keyword evidence="9 12" id="KW-1133">Transmembrane helix</keyword>
<evidence type="ECO:0000256" key="10">
    <source>
        <dbReference type="ARBA" id="ARBA00023012"/>
    </source>
</evidence>
<keyword evidence="16" id="KW-1185">Reference proteome</keyword>
<dbReference type="GO" id="GO:0000155">
    <property type="term" value="F:phosphorelay sensor kinase activity"/>
    <property type="evidence" value="ECO:0007669"/>
    <property type="project" value="InterPro"/>
</dbReference>
<feature type="transmembrane region" description="Helical" evidence="12">
    <location>
        <begin position="7"/>
        <end position="27"/>
    </location>
</feature>
<dbReference type="PANTHER" id="PTHR45436">
    <property type="entry name" value="SENSOR HISTIDINE KINASE YKOH"/>
    <property type="match status" value="1"/>
</dbReference>
<dbReference type="CDD" id="cd00082">
    <property type="entry name" value="HisKA"/>
    <property type="match status" value="1"/>
</dbReference>
<dbReference type="InterPro" id="IPR036097">
    <property type="entry name" value="HisK_dim/P_sf"/>
</dbReference>
<keyword evidence="6" id="KW-0808">Transferase</keyword>
<dbReference type="Gene3D" id="3.30.565.10">
    <property type="entry name" value="Histidine kinase-like ATPase, C-terminal domain"/>
    <property type="match status" value="1"/>
</dbReference>
<dbReference type="SUPFAM" id="SSF47384">
    <property type="entry name" value="Homodimeric domain of signal transducing histidine kinase"/>
    <property type="match status" value="1"/>
</dbReference>
<dbReference type="InterPro" id="IPR003661">
    <property type="entry name" value="HisK_dim/P_dom"/>
</dbReference>
<feature type="domain" description="Histidine kinase" evidence="13">
    <location>
        <begin position="262"/>
        <end position="477"/>
    </location>
</feature>
<dbReference type="InterPro" id="IPR036890">
    <property type="entry name" value="HATPase_C_sf"/>
</dbReference>
<dbReference type="Pfam" id="PF00512">
    <property type="entry name" value="HisKA"/>
    <property type="match status" value="1"/>
</dbReference>
<comment type="subcellular location">
    <subcellularLocation>
        <location evidence="2">Cell membrane</location>
        <topology evidence="2">Multi-pass membrane protein</topology>
    </subcellularLocation>
</comment>
<dbReference type="Gene3D" id="1.10.287.130">
    <property type="match status" value="1"/>
</dbReference>
<keyword evidence="8 15" id="KW-0418">Kinase</keyword>
<gene>
    <name evidence="15" type="ORF">BXT89_16565</name>
</gene>
<evidence type="ECO:0000256" key="6">
    <source>
        <dbReference type="ARBA" id="ARBA00022679"/>
    </source>
</evidence>
<dbReference type="PANTHER" id="PTHR45436:SF10">
    <property type="entry name" value="HISTIDINE KINASE"/>
    <property type="match status" value="1"/>
</dbReference>
<evidence type="ECO:0000256" key="7">
    <source>
        <dbReference type="ARBA" id="ARBA00022692"/>
    </source>
</evidence>
<dbReference type="InterPro" id="IPR050428">
    <property type="entry name" value="TCS_sensor_his_kinase"/>
</dbReference>
<evidence type="ECO:0000256" key="2">
    <source>
        <dbReference type="ARBA" id="ARBA00004651"/>
    </source>
</evidence>
<keyword evidence="11 12" id="KW-0472">Membrane</keyword>
<feature type="domain" description="HAMP" evidence="14">
    <location>
        <begin position="204"/>
        <end position="255"/>
    </location>
</feature>
<accession>A0A1S8DCX8</accession>
<evidence type="ECO:0000256" key="12">
    <source>
        <dbReference type="SAM" id="Phobius"/>
    </source>
</evidence>
<dbReference type="InterPro" id="IPR029151">
    <property type="entry name" value="Sensor-like_sf"/>
</dbReference>
<dbReference type="SMART" id="SM00387">
    <property type="entry name" value="HATPase_c"/>
    <property type="match status" value="1"/>
</dbReference>
<comment type="catalytic activity">
    <reaction evidence="1">
        <text>ATP + protein L-histidine = ADP + protein N-phospho-L-histidine.</text>
        <dbReference type="EC" id="2.7.13.3"/>
    </reaction>
</comment>
<dbReference type="GO" id="GO:0005886">
    <property type="term" value="C:plasma membrane"/>
    <property type="evidence" value="ECO:0007669"/>
    <property type="project" value="UniProtKB-SubCell"/>
</dbReference>
<evidence type="ECO:0000256" key="8">
    <source>
        <dbReference type="ARBA" id="ARBA00022777"/>
    </source>
</evidence>
<proteinExistence type="predicted"/>
<dbReference type="OrthoDB" id="9806130at2"/>
<keyword evidence="4" id="KW-1003">Cell membrane</keyword>
<dbReference type="RefSeq" id="WP_083728854.1">
    <property type="nucleotide sequence ID" value="NZ_FOUD01000009.1"/>
</dbReference>
<name>A0A1S8DCX8_9GAMM</name>
<evidence type="ECO:0000259" key="13">
    <source>
        <dbReference type="PROSITE" id="PS50109"/>
    </source>
</evidence>
<evidence type="ECO:0000256" key="3">
    <source>
        <dbReference type="ARBA" id="ARBA00012438"/>
    </source>
</evidence>
<evidence type="ECO:0000256" key="4">
    <source>
        <dbReference type="ARBA" id="ARBA00022475"/>
    </source>
</evidence>
<dbReference type="InterPro" id="IPR003594">
    <property type="entry name" value="HATPase_dom"/>
</dbReference>
<keyword evidence="5" id="KW-0597">Phosphoprotein</keyword>
<keyword evidence="7 12" id="KW-0812">Transmembrane</keyword>
<sequence>MSLSTRLLLGWFVIAGLATVLFLNSILNQVPSSVRQASEEVMVDSANLLAEIAEQHWQQGFAPDSAFATAINRYLARQLDAQIWSRHKTGTELVIYLTDLNGTVLYHTDPSQIGADYSRWRDVALTLRGEYGARTTRIDPDDDTSSLMYIAAPVYQGDQLAGVLTLAKPNASLHPFITLAHGYFWQRGGVILFGALLLGAGMAFWLNRSVRRLVDYVERVRHGERVSPPQLADKELARLAAATEAMRREIDGKAYVEQYVHTLTHEMKSPLSAIRGAAELLQEADVPEPMRARFLANIDGESLRLQRLVDRLLSLAGVEKRQQLEQTERVDLAEIAAIELEAKRPLAERKGLTLTLECDADCSLAGDRFLLEQAISNLLDNAIEFSLPDGAVALQITGSGSTLSLRVRNHGPAVPDYALGRVFERFYSLPRPDGQRKSTGLGLSFVREIARLHRGRVSLYNRAEGGVEVEMMLNRNHQEREDAASLS</sequence>
<protein>
    <recommendedName>
        <fullName evidence="3">histidine kinase</fullName>
        <ecNumber evidence="3">2.7.13.3</ecNumber>
    </recommendedName>
</protein>
<keyword evidence="10" id="KW-0902">Two-component regulatory system</keyword>
<evidence type="ECO:0000313" key="16">
    <source>
        <dbReference type="Proteomes" id="UP000242847"/>
    </source>
</evidence>
<feature type="transmembrane region" description="Helical" evidence="12">
    <location>
        <begin position="184"/>
        <end position="206"/>
    </location>
</feature>
<evidence type="ECO:0000256" key="5">
    <source>
        <dbReference type="ARBA" id="ARBA00022553"/>
    </source>
</evidence>
<reference evidence="15 16" key="1">
    <citation type="submission" date="2017-01" db="EMBL/GenBank/DDBJ databases">
        <title>Draft genome sequence of Pseudomonas pachastrellae type strain CCUG 46540T from a deep sea.</title>
        <authorList>
            <person name="Gomila M."/>
            <person name="Mulet M."/>
            <person name="Lalucat J."/>
            <person name="Garcia-Valdes E."/>
        </authorList>
    </citation>
    <scope>NUCLEOTIDE SEQUENCE [LARGE SCALE GENOMIC DNA]</scope>
    <source>
        <strain evidence="15 16">CCUG 46540</strain>
    </source>
</reference>
<dbReference type="Proteomes" id="UP000242847">
    <property type="component" value="Unassembled WGS sequence"/>
</dbReference>
<evidence type="ECO:0000256" key="1">
    <source>
        <dbReference type="ARBA" id="ARBA00000085"/>
    </source>
</evidence>
<evidence type="ECO:0000256" key="9">
    <source>
        <dbReference type="ARBA" id="ARBA00022989"/>
    </source>
</evidence>
<dbReference type="AlphaFoldDB" id="A0A1S8DCX8"/>
<dbReference type="PROSITE" id="PS50109">
    <property type="entry name" value="HIS_KIN"/>
    <property type="match status" value="1"/>
</dbReference>
<dbReference type="SUPFAM" id="SSF55874">
    <property type="entry name" value="ATPase domain of HSP90 chaperone/DNA topoisomerase II/histidine kinase"/>
    <property type="match status" value="1"/>
</dbReference>
<dbReference type="Pfam" id="PF02518">
    <property type="entry name" value="HATPase_c"/>
    <property type="match status" value="1"/>
</dbReference>
<dbReference type="InterPro" id="IPR003660">
    <property type="entry name" value="HAMP_dom"/>
</dbReference>
<evidence type="ECO:0000256" key="11">
    <source>
        <dbReference type="ARBA" id="ARBA00023136"/>
    </source>
</evidence>
<dbReference type="PRINTS" id="PR00344">
    <property type="entry name" value="BCTRLSENSOR"/>
</dbReference>
<evidence type="ECO:0000259" key="14">
    <source>
        <dbReference type="PROSITE" id="PS50885"/>
    </source>
</evidence>
<dbReference type="STRING" id="254161.SAMN05216256_109150"/>
<dbReference type="InterPro" id="IPR004358">
    <property type="entry name" value="Sig_transdc_His_kin-like_C"/>
</dbReference>
<dbReference type="PROSITE" id="PS50885">
    <property type="entry name" value="HAMP"/>
    <property type="match status" value="1"/>
</dbReference>
<comment type="caution">
    <text evidence="15">The sequence shown here is derived from an EMBL/GenBank/DDBJ whole genome shotgun (WGS) entry which is preliminary data.</text>
</comment>
<dbReference type="SUPFAM" id="SSF103190">
    <property type="entry name" value="Sensory domain-like"/>
    <property type="match status" value="1"/>
</dbReference>
<dbReference type="EMBL" id="MUBC01000051">
    <property type="protein sequence ID" value="ONM42709.1"/>
    <property type="molecule type" value="Genomic_DNA"/>
</dbReference>
<dbReference type="Gene3D" id="3.30.450.20">
    <property type="entry name" value="PAS domain"/>
    <property type="match status" value="1"/>
</dbReference>
<dbReference type="InterPro" id="IPR005467">
    <property type="entry name" value="His_kinase_dom"/>
</dbReference>
<dbReference type="SMART" id="SM00388">
    <property type="entry name" value="HisKA"/>
    <property type="match status" value="1"/>
</dbReference>
<dbReference type="NCBIfam" id="NF008312">
    <property type="entry name" value="PRK11100.1"/>
    <property type="match status" value="1"/>
</dbReference>
<dbReference type="EC" id="2.7.13.3" evidence="3"/>